<dbReference type="GO" id="GO:0016874">
    <property type="term" value="F:ligase activity"/>
    <property type="evidence" value="ECO:0007669"/>
    <property type="project" value="UniProtKB-KW"/>
</dbReference>
<dbReference type="Gene3D" id="3.30.300.30">
    <property type="match status" value="1"/>
</dbReference>
<dbReference type="SUPFAM" id="SSF47336">
    <property type="entry name" value="ACP-like"/>
    <property type="match status" value="1"/>
</dbReference>
<dbReference type="FunFam" id="3.40.50.12780:FF:000013">
    <property type="entry name" value="Long-chain-fatty-acid--AMP ligase FadD32"/>
    <property type="match status" value="1"/>
</dbReference>
<dbReference type="GO" id="GO:0005886">
    <property type="term" value="C:plasma membrane"/>
    <property type="evidence" value="ECO:0007669"/>
    <property type="project" value="TreeGrafter"/>
</dbReference>
<dbReference type="GO" id="GO:0031177">
    <property type="term" value="F:phosphopantetheine binding"/>
    <property type="evidence" value="ECO:0007669"/>
    <property type="project" value="InterPro"/>
</dbReference>
<dbReference type="InterPro" id="IPR042099">
    <property type="entry name" value="ANL_N_sf"/>
</dbReference>
<dbReference type="InterPro" id="IPR006162">
    <property type="entry name" value="Ppantetheine_attach_site"/>
</dbReference>
<dbReference type="RefSeq" id="WP_146392192.1">
    <property type="nucleotide sequence ID" value="NZ_SJPK01000007.1"/>
</dbReference>
<dbReference type="Pfam" id="PF23024">
    <property type="entry name" value="AMP-dom_DIP2-like"/>
    <property type="match status" value="1"/>
</dbReference>
<dbReference type="PROSITE" id="PS00012">
    <property type="entry name" value="PHOSPHOPANTETHEINE"/>
    <property type="match status" value="1"/>
</dbReference>
<dbReference type="PANTHER" id="PTHR22754:SF32">
    <property type="entry name" value="DISCO-INTERACTING PROTEIN 2"/>
    <property type="match status" value="1"/>
</dbReference>
<dbReference type="EMBL" id="SJPK01000007">
    <property type="protein sequence ID" value="TWT65369.1"/>
    <property type="molecule type" value="Genomic_DNA"/>
</dbReference>
<accession>A0A5C5XRU3</accession>
<evidence type="ECO:0000256" key="2">
    <source>
        <dbReference type="ARBA" id="ARBA00022450"/>
    </source>
</evidence>
<keyword evidence="9" id="KW-1185">Reference proteome</keyword>
<organism evidence="8 9">
    <name type="scientific">Allorhodopirellula solitaria</name>
    <dbReference type="NCBI Taxonomy" id="2527987"/>
    <lineage>
        <taxon>Bacteria</taxon>
        <taxon>Pseudomonadati</taxon>
        <taxon>Planctomycetota</taxon>
        <taxon>Planctomycetia</taxon>
        <taxon>Pirellulales</taxon>
        <taxon>Pirellulaceae</taxon>
        <taxon>Allorhodopirellula</taxon>
    </lineage>
</organism>
<keyword evidence="4 8" id="KW-0436">Ligase</keyword>
<dbReference type="Pfam" id="PF00550">
    <property type="entry name" value="PP-binding"/>
    <property type="match status" value="1"/>
</dbReference>
<evidence type="ECO:0000256" key="5">
    <source>
        <dbReference type="ARBA" id="ARBA00022832"/>
    </source>
</evidence>
<name>A0A5C5XRU3_9BACT</name>
<dbReference type="InterPro" id="IPR020845">
    <property type="entry name" value="AMP-binding_CS"/>
</dbReference>
<dbReference type="SMART" id="SM01294">
    <property type="entry name" value="PKS_PP_betabranch"/>
    <property type="match status" value="1"/>
</dbReference>
<dbReference type="InterPro" id="IPR000873">
    <property type="entry name" value="AMP-dep_synth/lig_dom"/>
</dbReference>
<dbReference type="InterPro" id="IPR040097">
    <property type="entry name" value="FAAL/FAAC"/>
</dbReference>
<protein>
    <submittedName>
        <fullName evidence="8">Long-chain-fatty-acid--AMP ligase FadD29</fullName>
        <ecNumber evidence="8">6.2.1.-</ecNumber>
    </submittedName>
</protein>
<keyword evidence="3" id="KW-0597">Phosphoprotein</keyword>
<dbReference type="InterPro" id="IPR025110">
    <property type="entry name" value="AMP-bd_C"/>
</dbReference>
<dbReference type="PROSITE" id="PS00455">
    <property type="entry name" value="AMP_BINDING"/>
    <property type="match status" value="1"/>
</dbReference>
<dbReference type="EC" id="6.2.1.-" evidence="8"/>
<dbReference type="Gene3D" id="3.40.50.12780">
    <property type="entry name" value="N-terminal domain of ligase-like"/>
    <property type="match status" value="1"/>
</dbReference>
<evidence type="ECO:0000256" key="6">
    <source>
        <dbReference type="ARBA" id="ARBA00023098"/>
    </source>
</evidence>
<comment type="similarity">
    <text evidence="1">Belongs to the ATP-dependent AMP-binding enzyme family.</text>
</comment>
<dbReference type="PROSITE" id="PS50075">
    <property type="entry name" value="CARRIER"/>
    <property type="match status" value="1"/>
</dbReference>
<evidence type="ECO:0000256" key="3">
    <source>
        <dbReference type="ARBA" id="ARBA00022553"/>
    </source>
</evidence>
<dbReference type="InterPro" id="IPR045851">
    <property type="entry name" value="AMP-bd_C_sf"/>
</dbReference>
<dbReference type="GO" id="GO:0006633">
    <property type="term" value="P:fatty acid biosynthetic process"/>
    <property type="evidence" value="ECO:0007669"/>
    <property type="project" value="TreeGrafter"/>
</dbReference>
<evidence type="ECO:0000313" key="8">
    <source>
        <dbReference type="EMBL" id="TWT65369.1"/>
    </source>
</evidence>
<dbReference type="AlphaFoldDB" id="A0A5C5XRU3"/>
<dbReference type="InterPro" id="IPR009081">
    <property type="entry name" value="PP-bd_ACP"/>
</dbReference>
<feature type="domain" description="Carrier" evidence="7">
    <location>
        <begin position="619"/>
        <end position="696"/>
    </location>
</feature>
<evidence type="ECO:0000256" key="4">
    <source>
        <dbReference type="ARBA" id="ARBA00022598"/>
    </source>
</evidence>
<dbReference type="GO" id="GO:0070566">
    <property type="term" value="F:adenylyltransferase activity"/>
    <property type="evidence" value="ECO:0007669"/>
    <property type="project" value="TreeGrafter"/>
</dbReference>
<dbReference type="OrthoDB" id="219272at2"/>
<dbReference type="InterPro" id="IPR020806">
    <property type="entry name" value="PKS_PP-bd"/>
</dbReference>
<keyword evidence="2" id="KW-0596">Phosphopantetheine</keyword>
<evidence type="ECO:0000259" key="7">
    <source>
        <dbReference type="PROSITE" id="PS50075"/>
    </source>
</evidence>
<dbReference type="Gene3D" id="1.10.1200.10">
    <property type="entry name" value="ACP-like"/>
    <property type="match status" value="1"/>
</dbReference>
<proteinExistence type="inferred from homology"/>
<gene>
    <name evidence="8" type="ORF">CA85_32810</name>
</gene>
<dbReference type="SUPFAM" id="SSF56801">
    <property type="entry name" value="Acetyl-CoA synthetase-like"/>
    <property type="match status" value="1"/>
</dbReference>
<dbReference type="SMART" id="SM00823">
    <property type="entry name" value="PKS_PP"/>
    <property type="match status" value="1"/>
</dbReference>
<dbReference type="Proteomes" id="UP000318053">
    <property type="component" value="Unassembled WGS sequence"/>
</dbReference>
<dbReference type="PANTHER" id="PTHR22754">
    <property type="entry name" value="DISCO-INTERACTING PROTEIN 2 DIP2 -RELATED"/>
    <property type="match status" value="1"/>
</dbReference>
<comment type="caution">
    <text evidence="8">The sequence shown here is derived from an EMBL/GenBank/DDBJ whole genome shotgun (WGS) entry which is preliminary data.</text>
</comment>
<dbReference type="InterPro" id="IPR036736">
    <property type="entry name" value="ACP-like_sf"/>
</dbReference>
<dbReference type="GO" id="GO:0071766">
    <property type="term" value="P:Actinobacterium-type cell wall biogenesis"/>
    <property type="evidence" value="ECO:0007669"/>
    <property type="project" value="UniProtKB-ARBA"/>
</dbReference>
<keyword evidence="6" id="KW-0443">Lipid metabolism</keyword>
<sequence>MTETGIAFETLVGPCRSDLDRPRLTFLHESGAEEVITGREIIDRSEALGRRLVGGTHPGDRVLLAFPAGIDFVVSFLGAVWAGLIPVPVPYPKPRRPLSRYHSIATDSSAILGLTNRETLERVDADSVSSVRWLSPSVLAELDAGATPSRSTGDRSQRPDPDTLFLQYTSGSTGIPKGVCVTLSNLMANLEVIQRGFGLDQLARDRRVVCSWLPAYHDMGLVGILLSTLVHDGHAVFMSPTSFMQRPSRWLSAVSDYQAAITVAPCFGYRYAVAKITDEEMSGMDLSGLRVAACGAEPIDPSVLRAFSERFASVGFSDNAFYPCYGLAECTLMVTGADRLPGSEGGRAVRDGTFDAPGYHCQRISRQGMRDSIARPPEDASDAVELVSSGVSGNATLVRVVDPLSSLPLGENHIGEIWVHSDSVAAGYWDKPETSQSVFGSRLSGDERRYLRTGDLGYLSDGQLYVTGRLKDLIIIRGQNHYPEDLERTVQASIGGRADCLGAVFSVSDETGESLAIVQEVPRGFTAEQSGELLDAIRMAIASEHDLIASAILLIRFASMPRTSSGKVQRGQCRQQFLDDTFKVIDRWQPTIHLDPALFPDKEELLRSVDVSSPHGQQIVRDRIERVLLNWLVGQLGCERNSVDAQRPFAECGIDSLMAVEMSGQMEHWLDVRLSPVIAWSHPNAEKLAEYLADQLLGNQQHTDVVAEQSIETLLAEIESMNEMEVLDEIGKD</sequence>
<dbReference type="Pfam" id="PF00501">
    <property type="entry name" value="AMP-binding"/>
    <property type="match status" value="1"/>
</dbReference>
<evidence type="ECO:0000313" key="9">
    <source>
        <dbReference type="Proteomes" id="UP000318053"/>
    </source>
</evidence>
<evidence type="ECO:0000256" key="1">
    <source>
        <dbReference type="ARBA" id="ARBA00006432"/>
    </source>
</evidence>
<dbReference type="CDD" id="cd05931">
    <property type="entry name" value="FAAL"/>
    <property type="match status" value="1"/>
</dbReference>
<reference evidence="8 9" key="1">
    <citation type="submission" date="2019-02" db="EMBL/GenBank/DDBJ databases">
        <title>Deep-cultivation of Planctomycetes and their phenomic and genomic characterization uncovers novel biology.</title>
        <authorList>
            <person name="Wiegand S."/>
            <person name="Jogler M."/>
            <person name="Boedeker C."/>
            <person name="Pinto D."/>
            <person name="Vollmers J."/>
            <person name="Rivas-Marin E."/>
            <person name="Kohn T."/>
            <person name="Peeters S.H."/>
            <person name="Heuer A."/>
            <person name="Rast P."/>
            <person name="Oberbeckmann S."/>
            <person name="Bunk B."/>
            <person name="Jeske O."/>
            <person name="Meyerdierks A."/>
            <person name="Storesund J.E."/>
            <person name="Kallscheuer N."/>
            <person name="Luecker S."/>
            <person name="Lage O.M."/>
            <person name="Pohl T."/>
            <person name="Merkel B.J."/>
            <person name="Hornburger P."/>
            <person name="Mueller R.-W."/>
            <person name="Bruemmer F."/>
            <person name="Labrenz M."/>
            <person name="Spormann A.M."/>
            <person name="Op Den Camp H."/>
            <person name="Overmann J."/>
            <person name="Amann R."/>
            <person name="Jetten M.S.M."/>
            <person name="Mascher T."/>
            <person name="Medema M.H."/>
            <person name="Devos D.P."/>
            <person name="Kaster A.-K."/>
            <person name="Ovreas L."/>
            <person name="Rohde M."/>
            <person name="Galperin M.Y."/>
            <person name="Jogler C."/>
        </authorList>
    </citation>
    <scope>NUCLEOTIDE SEQUENCE [LARGE SCALE GENOMIC DNA]</scope>
    <source>
        <strain evidence="8 9">CA85</strain>
    </source>
</reference>
<keyword evidence="5" id="KW-0276">Fatty acid metabolism</keyword>